<accession>A0A9Q0W4I7</accession>
<reference evidence="1" key="2">
    <citation type="journal article" date="2023" name="Int. J. Mol. Sci.">
        <title>De Novo Assembly and Annotation of 11 Diverse Shrub Willow (Salix) Genomes Reveals Novel Gene Organization in Sex-Linked Regions.</title>
        <authorList>
            <person name="Hyden B."/>
            <person name="Feng K."/>
            <person name="Yates T.B."/>
            <person name="Jawdy S."/>
            <person name="Cereghino C."/>
            <person name="Smart L.B."/>
            <person name="Muchero W."/>
        </authorList>
    </citation>
    <scope>NUCLEOTIDE SEQUENCE</scope>
    <source>
        <tissue evidence="1">Shoot tip</tissue>
    </source>
</reference>
<name>A0A9Q0W4I7_SALPP</name>
<proteinExistence type="predicted"/>
<keyword evidence="2" id="KW-1185">Reference proteome</keyword>
<sequence length="85" mass="9351">MGASPFCEPTRILSFPSKAEVTEPSSFSLSSWELRSQTEPLTENPLASHSFILSLSSFSLREHVYTLAPNPASSSTITNLIHQKQ</sequence>
<organism evidence="1 2">
    <name type="scientific">Salix purpurea</name>
    <name type="common">Purple osier willow</name>
    <dbReference type="NCBI Taxonomy" id="77065"/>
    <lineage>
        <taxon>Eukaryota</taxon>
        <taxon>Viridiplantae</taxon>
        <taxon>Streptophyta</taxon>
        <taxon>Embryophyta</taxon>
        <taxon>Tracheophyta</taxon>
        <taxon>Spermatophyta</taxon>
        <taxon>Magnoliopsida</taxon>
        <taxon>eudicotyledons</taxon>
        <taxon>Gunneridae</taxon>
        <taxon>Pentapetalae</taxon>
        <taxon>rosids</taxon>
        <taxon>fabids</taxon>
        <taxon>Malpighiales</taxon>
        <taxon>Salicaceae</taxon>
        <taxon>Saliceae</taxon>
        <taxon>Salix</taxon>
    </lineage>
</organism>
<evidence type="ECO:0000313" key="1">
    <source>
        <dbReference type="EMBL" id="KAJ6760252.1"/>
    </source>
</evidence>
<evidence type="ECO:0000313" key="2">
    <source>
        <dbReference type="Proteomes" id="UP001151532"/>
    </source>
</evidence>
<gene>
    <name evidence="1" type="ORF">OIU79_025168</name>
</gene>
<dbReference type="AlphaFoldDB" id="A0A9Q0W4I7"/>
<dbReference type="EMBL" id="JAPFFK010000006">
    <property type="protein sequence ID" value="KAJ6760252.1"/>
    <property type="molecule type" value="Genomic_DNA"/>
</dbReference>
<reference evidence="1" key="1">
    <citation type="submission" date="2022-11" db="EMBL/GenBank/DDBJ databases">
        <authorList>
            <person name="Hyden B.L."/>
            <person name="Feng K."/>
            <person name="Yates T."/>
            <person name="Jawdy S."/>
            <person name="Smart L.B."/>
            <person name="Muchero W."/>
        </authorList>
    </citation>
    <scope>NUCLEOTIDE SEQUENCE</scope>
    <source>
        <tissue evidence="1">Shoot tip</tissue>
    </source>
</reference>
<protein>
    <submittedName>
        <fullName evidence="1">Uncharacterized protein</fullName>
    </submittedName>
</protein>
<comment type="caution">
    <text evidence="1">The sequence shown here is derived from an EMBL/GenBank/DDBJ whole genome shotgun (WGS) entry which is preliminary data.</text>
</comment>
<dbReference type="Proteomes" id="UP001151532">
    <property type="component" value="Chromosome 15Z"/>
</dbReference>